<dbReference type="Pfam" id="PF22893">
    <property type="entry name" value="ULD_2"/>
    <property type="match status" value="1"/>
</dbReference>
<dbReference type="AlphaFoldDB" id="A0AAE0X9S5"/>
<dbReference type="EMBL" id="JAULSO010000002">
    <property type="protein sequence ID" value="KAK3688689.1"/>
    <property type="molecule type" value="Genomic_DNA"/>
</dbReference>
<feature type="domain" description="Ubiquitin-like" evidence="3">
    <location>
        <begin position="245"/>
        <end position="292"/>
    </location>
</feature>
<reference evidence="4" key="1">
    <citation type="journal article" date="2023" name="Mol. Phylogenet. Evol.">
        <title>Genome-scale phylogeny and comparative genomics of the fungal order Sordariales.</title>
        <authorList>
            <person name="Hensen N."/>
            <person name="Bonometti L."/>
            <person name="Westerberg I."/>
            <person name="Brannstrom I.O."/>
            <person name="Guillou S."/>
            <person name="Cros-Aarteil S."/>
            <person name="Calhoun S."/>
            <person name="Haridas S."/>
            <person name="Kuo A."/>
            <person name="Mondo S."/>
            <person name="Pangilinan J."/>
            <person name="Riley R."/>
            <person name="LaButti K."/>
            <person name="Andreopoulos B."/>
            <person name="Lipzen A."/>
            <person name="Chen C."/>
            <person name="Yan M."/>
            <person name="Daum C."/>
            <person name="Ng V."/>
            <person name="Clum A."/>
            <person name="Steindorff A."/>
            <person name="Ohm R.A."/>
            <person name="Martin F."/>
            <person name="Silar P."/>
            <person name="Natvig D.O."/>
            <person name="Lalanne C."/>
            <person name="Gautier V."/>
            <person name="Ament-Velasquez S.L."/>
            <person name="Kruys A."/>
            <person name="Hutchinson M.I."/>
            <person name="Powell A.J."/>
            <person name="Barry K."/>
            <person name="Miller A.N."/>
            <person name="Grigoriev I.V."/>
            <person name="Debuchy R."/>
            <person name="Gladieux P."/>
            <person name="Hiltunen Thoren M."/>
            <person name="Johannesson H."/>
        </authorList>
    </citation>
    <scope>NUCLEOTIDE SEQUENCE</scope>
    <source>
        <strain evidence="4">CBS 314.62</strain>
    </source>
</reference>
<comment type="caution">
    <text evidence="4">The sequence shown here is derived from an EMBL/GenBank/DDBJ whole genome shotgun (WGS) entry which is preliminary data.</text>
</comment>
<keyword evidence="5" id="KW-1185">Reference proteome</keyword>
<proteinExistence type="predicted"/>
<dbReference type="InterPro" id="IPR031348">
    <property type="entry name" value="PigL_N"/>
</dbReference>
<gene>
    <name evidence="4" type="ORF">B0T22DRAFT_479921</name>
</gene>
<reference evidence="4" key="2">
    <citation type="submission" date="2023-06" db="EMBL/GenBank/DDBJ databases">
        <authorList>
            <consortium name="Lawrence Berkeley National Laboratory"/>
            <person name="Haridas S."/>
            <person name="Hensen N."/>
            <person name="Bonometti L."/>
            <person name="Westerberg I."/>
            <person name="Brannstrom I.O."/>
            <person name="Guillou S."/>
            <person name="Cros-Aarteil S."/>
            <person name="Calhoun S."/>
            <person name="Kuo A."/>
            <person name="Mondo S."/>
            <person name="Pangilinan J."/>
            <person name="Riley R."/>
            <person name="Labutti K."/>
            <person name="Andreopoulos B."/>
            <person name="Lipzen A."/>
            <person name="Chen C."/>
            <person name="Yanf M."/>
            <person name="Daum C."/>
            <person name="Ng V."/>
            <person name="Clum A."/>
            <person name="Steindorff A."/>
            <person name="Ohm R."/>
            <person name="Martin F."/>
            <person name="Silar P."/>
            <person name="Natvig D."/>
            <person name="Lalanne C."/>
            <person name="Gautier V."/>
            <person name="Ament-Velasquez S.L."/>
            <person name="Kruys A."/>
            <person name="Hutchinson M.I."/>
            <person name="Powell A.J."/>
            <person name="Barry K."/>
            <person name="Miller A.N."/>
            <person name="Grigoriev I.V."/>
            <person name="Debuchy R."/>
            <person name="Gladieux P."/>
            <person name="Thoren M.H."/>
            <person name="Johannesson H."/>
        </authorList>
    </citation>
    <scope>NUCLEOTIDE SEQUENCE</scope>
    <source>
        <strain evidence="4">CBS 314.62</strain>
    </source>
</reference>
<feature type="domain" description="Azaphilone pigments biosynthesis cluster protein L N-terminal" evidence="2">
    <location>
        <begin position="1"/>
        <end position="175"/>
    </location>
</feature>
<evidence type="ECO:0008006" key="6">
    <source>
        <dbReference type="Google" id="ProtNLM"/>
    </source>
</evidence>
<organism evidence="4 5">
    <name type="scientific">Podospora appendiculata</name>
    <dbReference type="NCBI Taxonomy" id="314037"/>
    <lineage>
        <taxon>Eukaryota</taxon>
        <taxon>Fungi</taxon>
        <taxon>Dikarya</taxon>
        <taxon>Ascomycota</taxon>
        <taxon>Pezizomycotina</taxon>
        <taxon>Sordariomycetes</taxon>
        <taxon>Sordariomycetidae</taxon>
        <taxon>Sordariales</taxon>
        <taxon>Podosporaceae</taxon>
        <taxon>Podospora</taxon>
    </lineage>
</organism>
<evidence type="ECO:0000313" key="4">
    <source>
        <dbReference type="EMBL" id="KAK3688689.1"/>
    </source>
</evidence>
<name>A0AAE0X9S5_9PEZI</name>
<keyword evidence="1" id="KW-0732">Signal</keyword>
<feature type="signal peptide" evidence="1">
    <location>
        <begin position="1"/>
        <end position="23"/>
    </location>
</feature>
<evidence type="ECO:0000259" key="3">
    <source>
        <dbReference type="Pfam" id="PF22893"/>
    </source>
</evidence>
<evidence type="ECO:0000313" key="5">
    <source>
        <dbReference type="Proteomes" id="UP001270362"/>
    </source>
</evidence>
<evidence type="ECO:0000256" key="1">
    <source>
        <dbReference type="SAM" id="SignalP"/>
    </source>
</evidence>
<evidence type="ECO:0000259" key="2">
    <source>
        <dbReference type="Pfam" id="PF17111"/>
    </source>
</evidence>
<dbReference type="InterPro" id="IPR054464">
    <property type="entry name" value="ULD_fung"/>
</dbReference>
<protein>
    <recommendedName>
        <fullName evidence="6">Fungal N-terminal domain-containing protein</fullName>
    </recommendedName>
</protein>
<dbReference type="Pfam" id="PF17111">
    <property type="entry name" value="PigL_N"/>
    <property type="match status" value="1"/>
</dbReference>
<feature type="chain" id="PRO_5042198733" description="Fungal N-terminal domain-containing protein" evidence="1">
    <location>
        <begin position="24"/>
        <end position="292"/>
    </location>
</feature>
<sequence length="292" mass="32401">MDPLSAAASVLSVISTIASVTSAVTAFMRDVRGARKEMVAVRRDLAGLKSVLEILGEDLGDSTDNGFPESLQTQVVEIARNCNQVVEDIGAYVRSSNRSRIRWAASDKVDVEKLRRDLEVHKMTLSVTLDCCRCDHVLKDVKNDTGQILQDTATLKLDTAQIQDNLDRILVEISQLRTAEPSKGQSGVMLERYLENLRSDAATVLDDADYLEETSSHSNSLDGRWRDIAAQTATVTAHFRFAGDEMDKLIRQSYAHLPEDEKRDINERKYDLVSPDGEIILPDLWAGLVKPG</sequence>
<dbReference type="Proteomes" id="UP001270362">
    <property type="component" value="Unassembled WGS sequence"/>
</dbReference>
<accession>A0AAE0X9S5</accession>